<accession>A0ABX0J2E3</accession>
<feature type="transmembrane region" description="Helical" evidence="1">
    <location>
        <begin position="51"/>
        <end position="71"/>
    </location>
</feature>
<dbReference type="InterPro" id="IPR018750">
    <property type="entry name" value="DUF2306_membrane"/>
</dbReference>
<dbReference type="RefSeq" id="WP_166149553.1">
    <property type="nucleotide sequence ID" value="NZ_JAAOIW010000004.1"/>
</dbReference>
<organism evidence="2 3">
    <name type="scientific">Paenibacillus agricola</name>
    <dbReference type="NCBI Taxonomy" id="2716264"/>
    <lineage>
        <taxon>Bacteria</taxon>
        <taxon>Bacillati</taxon>
        <taxon>Bacillota</taxon>
        <taxon>Bacilli</taxon>
        <taxon>Bacillales</taxon>
        <taxon>Paenibacillaceae</taxon>
        <taxon>Paenibacillus</taxon>
    </lineage>
</organism>
<feature type="transmembrane region" description="Helical" evidence="1">
    <location>
        <begin position="185"/>
        <end position="208"/>
    </location>
</feature>
<keyword evidence="1" id="KW-1133">Transmembrane helix</keyword>
<evidence type="ECO:0000313" key="2">
    <source>
        <dbReference type="EMBL" id="NHN30434.1"/>
    </source>
</evidence>
<keyword evidence="1" id="KW-0812">Transmembrane</keyword>
<dbReference type="EMBL" id="JAAOIW010000004">
    <property type="protein sequence ID" value="NHN30434.1"/>
    <property type="molecule type" value="Genomic_DNA"/>
</dbReference>
<keyword evidence="1" id="KW-0472">Membrane</keyword>
<feature type="transmembrane region" description="Helical" evidence="1">
    <location>
        <begin position="153"/>
        <end position="173"/>
    </location>
</feature>
<feature type="transmembrane region" description="Helical" evidence="1">
    <location>
        <begin position="92"/>
        <end position="109"/>
    </location>
</feature>
<reference evidence="2" key="1">
    <citation type="submission" date="2020-03" db="EMBL/GenBank/DDBJ databases">
        <title>Draft sequencing of Paenibacilllus sp. S3N08.</title>
        <authorList>
            <person name="Kim D.-U."/>
        </authorList>
    </citation>
    <scope>NUCLEOTIDE SEQUENCE</scope>
    <source>
        <strain evidence="2">S3N08</strain>
    </source>
</reference>
<proteinExistence type="predicted"/>
<feature type="transmembrane region" description="Helical" evidence="1">
    <location>
        <begin position="121"/>
        <end position="141"/>
    </location>
</feature>
<sequence length="220" mass="25032">MNVFKGKYLYALMVAISLIYIIYVTYTNLLYDPQAADFLSHKTNLKRPIPVPAWANVMHIHVIAACLAMVAGALNFSSTLLRKYRLFHRINGYLYVLCVFIVVVTSGYMAPYTTGGKINSIPFNLVNILWFGMTITALVQIKRKQVNKHWKWMVRSYAFCFTNMFIHLISFVLHDGFGIPYTLSYTIGVYGAILLNIIGAELVIRFIYKIPLAPIMAAKT</sequence>
<feature type="transmembrane region" description="Helical" evidence="1">
    <location>
        <begin position="9"/>
        <end position="31"/>
    </location>
</feature>
<dbReference type="Proteomes" id="UP001165962">
    <property type="component" value="Unassembled WGS sequence"/>
</dbReference>
<evidence type="ECO:0000256" key="1">
    <source>
        <dbReference type="SAM" id="Phobius"/>
    </source>
</evidence>
<evidence type="ECO:0000313" key="3">
    <source>
        <dbReference type="Proteomes" id="UP001165962"/>
    </source>
</evidence>
<gene>
    <name evidence="2" type="ORF">G9U52_11375</name>
</gene>
<comment type="caution">
    <text evidence="2">The sequence shown here is derived from an EMBL/GenBank/DDBJ whole genome shotgun (WGS) entry which is preliminary data.</text>
</comment>
<dbReference type="Pfam" id="PF10067">
    <property type="entry name" value="DUF2306"/>
    <property type="match status" value="1"/>
</dbReference>
<protein>
    <submittedName>
        <fullName evidence="2">DUF2306 domain-containing protein</fullName>
    </submittedName>
</protein>
<name>A0ABX0J2E3_9BACL</name>
<keyword evidence="3" id="KW-1185">Reference proteome</keyword>